<dbReference type="InterPro" id="IPR025110">
    <property type="entry name" value="AMP-bd_C"/>
</dbReference>
<reference evidence="8 9" key="1">
    <citation type="submission" date="2020-08" db="EMBL/GenBank/DDBJ databases">
        <title>Genomic Encyclopedia of Type Strains, Phase IV (KMG-IV): sequencing the most valuable type-strain genomes for metagenomic binning, comparative biology and taxonomic classification.</title>
        <authorList>
            <person name="Goeker M."/>
        </authorList>
    </citation>
    <scope>NUCLEOTIDE SEQUENCE [LARGE SCALE GENOMIC DNA]</scope>
    <source>
        <strain evidence="8 9">DSM 25079</strain>
    </source>
</reference>
<dbReference type="InterPro" id="IPR000873">
    <property type="entry name" value="AMP-dep_synth/lig_dom"/>
</dbReference>
<dbReference type="Proteomes" id="UP000549617">
    <property type="component" value="Unassembled WGS sequence"/>
</dbReference>
<evidence type="ECO:0000256" key="1">
    <source>
        <dbReference type="ARBA" id="ARBA00006432"/>
    </source>
</evidence>
<dbReference type="RefSeq" id="WP_184017215.1">
    <property type="nucleotide sequence ID" value="NZ_JACIJC010000002.1"/>
</dbReference>
<comment type="catalytic activity">
    <reaction evidence="3">
        <text>3-(methylsulfanyl)propanoate + ATP + CoA = 3-(methylsulfanyl)propanoyl-CoA + AMP + diphosphate</text>
        <dbReference type="Rhea" id="RHEA:43052"/>
        <dbReference type="ChEBI" id="CHEBI:30616"/>
        <dbReference type="ChEBI" id="CHEBI:33019"/>
        <dbReference type="ChEBI" id="CHEBI:49016"/>
        <dbReference type="ChEBI" id="CHEBI:57287"/>
        <dbReference type="ChEBI" id="CHEBI:82815"/>
        <dbReference type="ChEBI" id="CHEBI:456215"/>
        <dbReference type="EC" id="6.2.1.44"/>
    </reaction>
    <physiologicalReaction direction="left-to-right" evidence="3">
        <dbReference type="Rhea" id="RHEA:43053"/>
    </physiologicalReaction>
</comment>
<dbReference type="InterPro" id="IPR045851">
    <property type="entry name" value="AMP-bd_C_sf"/>
</dbReference>
<accession>A0A7W9AHB9</accession>
<dbReference type="AlphaFoldDB" id="A0A7W9AHB9"/>
<dbReference type="Pfam" id="PF13193">
    <property type="entry name" value="AMP-binding_C"/>
    <property type="match status" value="1"/>
</dbReference>
<comment type="similarity">
    <text evidence="1">Belongs to the ATP-dependent AMP-binding enzyme family.</text>
</comment>
<dbReference type="FunFam" id="3.30.300.30:FF:000008">
    <property type="entry name" value="2,3-dihydroxybenzoate-AMP ligase"/>
    <property type="match status" value="1"/>
</dbReference>
<feature type="domain" description="AMP-binding enzyme C-terminal" evidence="7">
    <location>
        <begin position="417"/>
        <end position="492"/>
    </location>
</feature>
<dbReference type="InterPro" id="IPR042099">
    <property type="entry name" value="ANL_N_sf"/>
</dbReference>
<evidence type="ECO:0000313" key="9">
    <source>
        <dbReference type="Proteomes" id="UP000549617"/>
    </source>
</evidence>
<dbReference type="Gene3D" id="3.40.50.12780">
    <property type="entry name" value="N-terminal domain of ligase-like"/>
    <property type="match status" value="1"/>
</dbReference>
<dbReference type="GO" id="GO:0016877">
    <property type="term" value="F:ligase activity, forming carbon-sulfur bonds"/>
    <property type="evidence" value="ECO:0007669"/>
    <property type="project" value="UniProtKB-ARBA"/>
</dbReference>
<organism evidence="8 9">
    <name type="scientific">Sphingobium boeckii</name>
    <dbReference type="NCBI Taxonomy" id="1082345"/>
    <lineage>
        <taxon>Bacteria</taxon>
        <taxon>Pseudomonadati</taxon>
        <taxon>Pseudomonadota</taxon>
        <taxon>Alphaproteobacteria</taxon>
        <taxon>Sphingomonadales</taxon>
        <taxon>Sphingomonadaceae</taxon>
        <taxon>Sphingobium</taxon>
    </lineage>
</organism>
<protein>
    <recommendedName>
        <fullName evidence="5">3-methylmercaptopropionyl-CoA ligase</fullName>
        <ecNumber evidence="4">6.2.1.44</ecNumber>
    </recommendedName>
</protein>
<dbReference type="InterPro" id="IPR050237">
    <property type="entry name" value="ATP-dep_AMP-bd_enzyme"/>
</dbReference>
<dbReference type="CDD" id="cd17631">
    <property type="entry name" value="FACL_FadD13-like"/>
    <property type="match status" value="1"/>
</dbReference>
<keyword evidence="9" id="KW-1185">Reference proteome</keyword>
<dbReference type="PANTHER" id="PTHR43767:SF7">
    <property type="entry name" value="MEDIUM_LONG-CHAIN-FATTY-ACID--COA LIGASE FADD8"/>
    <property type="match status" value="1"/>
</dbReference>
<name>A0A7W9AHB9_9SPHN</name>
<dbReference type="NCBIfam" id="NF006182">
    <property type="entry name" value="PRK08316.1"/>
    <property type="match status" value="1"/>
</dbReference>
<evidence type="ECO:0000259" key="6">
    <source>
        <dbReference type="Pfam" id="PF00501"/>
    </source>
</evidence>
<evidence type="ECO:0000259" key="7">
    <source>
        <dbReference type="Pfam" id="PF13193"/>
    </source>
</evidence>
<dbReference type="PROSITE" id="PS00455">
    <property type="entry name" value="AMP_BINDING"/>
    <property type="match status" value="1"/>
</dbReference>
<dbReference type="PANTHER" id="PTHR43767">
    <property type="entry name" value="LONG-CHAIN-FATTY-ACID--COA LIGASE"/>
    <property type="match status" value="1"/>
</dbReference>
<feature type="domain" description="AMP-dependent synthetase/ligase" evidence="6">
    <location>
        <begin position="10"/>
        <end position="367"/>
    </location>
</feature>
<dbReference type="Gene3D" id="3.30.300.30">
    <property type="match status" value="1"/>
</dbReference>
<gene>
    <name evidence="8" type="ORF">FHS49_001698</name>
</gene>
<evidence type="ECO:0000313" key="8">
    <source>
        <dbReference type="EMBL" id="MBB5685690.1"/>
    </source>
</evidence>
<evidence type="ECO:0000256" key="4">
    <source>
        <dbReference type="ARBA" id="ARBA00066616"/>
    </source>
</evidence>
<dbReference type="EC" id="6.2.1.44" evidence="4"/>
<evidence type="ECO:0000256" key="5">
    <source>
        <dbReference type="ARBA" id="ARBA00067668"/>
    </source>
</evidence>
<dbReference type="SUPFAM" id="SSF56801">
    <property type="entry name" value="Acetyl-CoA synthetase-like"/>
    <property type="match status" value="1"/>
</dbReference>
<dbReference type="Pfam" id="PF00501">
    <property type="entry name" value="AMP-binding"/>
    <property type="match status" value="1"/>
</dbReference>
<sequence>MNDTIGAALHRAARKFRDRTAISFGDRSWSFRDLDRAAGNVARGLLATGLQKGDRVAVFGANSDAYLLCWLGCARAGLVHVPINNKLSSGELAYIVGQSGSRAMFCDADRLAEVAALPDLPSLSIFGTLAADAGLDVLRLAGQGDGSPPDVAVEGHDLAQIQYTSGTTSAPKGAMMTHAAILAEYMSCIHDLEYAEGDACLAALPLYHTAQMHAFSMPQLLAGGTIWILDRPDPMLVFERVRRHRIVSFFAPPTVWISLLRHPAFDDHDLTSLTKLYYGASIMPRPVLDEIARRLPNGGLFNVYGQSEIGPVATVLKPGEHAARPTSAGRPVLNVETRIVDEQMNEVPAGARGEIVHRSPQLLAGYWQRDDETEAAFKGGWFHSGDVGIMDEQGYLHIVDRVRDVINTGGVLVASREVEDVLFTHPAVSEVSVIGLPDDKWIEGVTAVVILRADAAASEGELIDHARRSLAAYKVPKRVYFVDDLPRNAAGKILKRELREHFGATRDPSNDRGLSIIPNVQELSGDHTS</sequence>
<keyword evidence="2 8" id="KW-0436">Ligase</keyword>
<evidence type="ECO:0000256" key="2">
    <source>
        <dbReference type="ARBA" id="ARBA00022598"/>
    </source>
</evidence>
<proteinExistence type="inferred from homology"/>
<dbReference type="InterPro" id="IPR020845">
    <property type="entry name" value="AMP-binding_CS"/>
</dbReference>
<dbReference type="EMBL" id="JACIJC010000002">
    <property type="protein sequence ID" value="MBB5685690.1"/>
    <property type="molecule type" value="Genomic_DNA"/>
</dbReference>
<comment type="caution">
    <text evidence="8">The sequence shown here is derived from an EMBL/GenBank/DDBJ whole genome shotgun (WGS) entry which is preliminary data.</text>
</comment>
<evidence type="ECO:0000256" key="3">
    <source>
        <dbReference type="ARBA" id="ARBA00051915"/>
    </source>
</evidence>